<feature type="transmembrane region" description="Helical" evidence="6">
    <location>
        <begin position="144"/>
        <end position="171"/>
    </location>
</feature>
<feature type="transmembrane region" description="Helical" evidence="6">
    <location>
        <begin position="527"/>
        <end position="551"/>
    </location>
</feature>
<reference evidence="7" key="1">
    <citation type="submission" date="2021-05" db="EMBL/GenBank/DDBJ databases">
        <title>A free-living protist that lacks canonical eukaryotic 1 DNA replication and segregation systems.</title>
        <authorList>
            <person name="Salas-Leiva D.E."/>
            <person name="Tromer E.C."/>
            <person name="Curtis B.A."/>
            <person name="Jerlstrom-Hultqvist J."/>
            <person name="Kolisko M."/>
            <person name="Yi Z."/>
            <person name="Salas-Leiva J.S."/>
            <person name="Gallot-Lavallee L."/>
            <person name="Kops G.J.P.L."/>
            <person name="Archibald J.M."/>
            <person name="Simpson A.G.B."/>
            <person name="Roger A.J."/>
        </authorList>
    </citation>
    <scope>NUCLEOTIDE SEQUENCE</scope>
    <source>
        <strain evidence="7">BICM</strain>
    </source>
</reference>
<proteinExistence type="inferred from homology"/>
<accession>A0A8J6B2G1</accession>
<gene>
    <name evidence="7" type="ORF">J8273_3942</name>
</gene>
<evidence type="ECO:0000313" key="8">
    <source>
        <dbReference type="Proteomes" id="UP000717585"/>
    </source>
</evidence>
<name>A0A8J6B2G1_9EUKA</name>
<dbReference type="Proteomes" id="UP000717585">
    <property type="component" value="Unassembled WGS sequence"/>
</dbReference>
<feature type="transmembrane region" description="Helical" evidence="6">
    <location>
        <begin position="34"/>
        <end position="53"/>
    </location>
</feature>
<evidence type="ECO:0000256" key="3">
    <source>
        <dbReference type="ARBA" id="ARBA00022692"/>
    </source>
</evidence>
<organism evidence="7 8">
    <name type="scientific">Carpediemonas membranifera</name>
    <dbReference type="NCBI Taxonomy" id="201153"/>
    <lineage>
        <taxon>Eukaryota</taxon>
        <taxon>Metamonada</taxon>
        <taxon>Carpediemonas-like organisms</taxon>
        <taxon>Carpediemonas</taxon>
    </lineage>
</organism>
<comment type="caution">
    <text evidence="7">The sequence shown here is derived from an EMBL/GenBank/DDBJ whole genome shotgun (WGS) entry which is preliminary data.</text>
</comment>
<feature type="transmembrane region" description="Helical" evidence="6">
    <location>
        <begin position="442"/>
        <end position="466"/>
    </location>
</feature>
<keyword evidence="8" id="KW-1185">Reference proteome</keyword>
<dbReference type="InterPro" id="IPR006876">
    <property type="entry name" value="LMBR1-like_membr_prot"/>
</dbReference>
<dbReference type="EMBL" id="JAHDYR010000015">
    <property type="protein sequence ID" value="KAG9394308.1"/>
    <property type="molecule type" value="Genomic_DNA"/>
</dbReference>
<feature type="transmembrane region" description="Helical" evidence="6">
    <location>
        <begin position="6"/>
        <end position="25"/>
    </location>
</feature>
<dbReference type="OrthoDB" id="203099at2759"/>
<dbReference type="AlphaFoldDB" id="A0A8J6B2G1"/>
<keyword evidence="5 6" id="KW-0472">Membrane</keyword>
<comment type="similarity">
    <text evidence="2">Belongs to the LIMR family.</text>
</comment>
<dbReference type="InterPro" id="IPR051584">
    <property type="entry name" value="GPCR-associated_LMBR1"/>
</dbReference>
<evidence type="ECO:0000313" key="7">
    <source>
        <dbReference type="EMBL" id="KAG9394308.1"/>
    </source>
</evidence>
<protein>
    <submittedName>
        <fullName evidence="7">LMBR1-like conserved region family protein</fullName>
    </submittedName>
</protein>
<sequence>MLLSYANLALLPVLLVAALFVPLYYGERRTVPKYVLAYCGIALFIFSFVLVSVPLDLSLSYEGNNPQFTIFSIFWRLFYTLVLGYTYVLGPFYIQYARSLAPTYWERIKYSLIANAMFFGSMGALFVVILVFLLYGGIISFGNIYNLFIVTANTWGLFCVVVMLGHGLIALPRAIWSWASFRVSLQRAYAELGPVHAAFEKAEAKLRAQMGKAEELLSRESSDTAEGARKRLAHMLAKAPDLSLLEASSGDSRLLKELGSTVNRVRSRVLPQRADALLNSILAPHNDEHGTRKARSGITGRLVDGIEGLIPGIGRAEAVDVSTPARRLTTRSRKLRAAIEEYTRCRQKRTRLLRHIVSLERRVGPGAAYRAPPLLGWVPVVIMRPCEVVVLPWLARAVAVAAGVLSALVVLGELLLVLPARTPFVYVTPWYWYLRVLSWNELLMQVGVFLALLYVVTAACYTVLHLRIWMFITITPHGTGSDSLMRMAMYLPRFTPVLALNFLRVNMASRNTAFSAVLDPAGSVPFFSTWFAMLTPLLILVIGVSSAFKLWSRIPKILKLDIAIFSDEAERDAAKQERGMVIAEEAGIDVYRRQTTVDESVFMGLA</sequence>
<dbReference type="GO" id="GO:0016020">
    <property type="term" value="C:membrane"/>
    <property type="evidence" value="ECO:0007669"/>
    <property type="project" value="UniProtKB-SubCell"/>
</dbReference>
<evidence type="ECO:0000256" key="2">
    <source>
        <dbReference type="ARBA" id="ARBA00010487"/>
    </source>
</evidence>
<feature type="transmembrane region" description="Helical" evidence="6">
    <location>
        <begin position="73"/>
        <end position="94"/>
    </location>
</feature>
<dbReference type="Pfam" id="PF04791">
    <property type="entry name" value="LMBR1"/>
    <property type="match status" value="1"/>
</dbReference>
<keyword evidence="3 6" id="KW-0812">Transmembrane</keyword>
<dbReference type="PANTHER" id="PTHR21355:SF0">
    <property type="entry name" value="G-PROTEIN COUPLED RECEPTOR-ASSOCIATED PROTEIN LMBRD2"/>
    <property type="match status" value="1"/>
</dbReference>
<evidence type="ECO:0000256" key="6">
    <source>
        <dbReference type="SAM" id="Phobius"/>
    </source>
</evidence>
<evidence type="ECO:0000256" key="4">
    <source>
        <dbReference type="ARBA" id="ARBA00022989"/>
    </source>
</evidence>
<dbReference type="PANTHER" id="PTHR21355">
    <property type="entry name" value="G-PROTEIN COUPLED RECEPTOR-ASSOCIATED PROTEIN LMBRD2"/>
    <property type="match status" value="1"/>
</dbReference>
<feature type="transmembrane region" description="Helical" evidence="6">
    <location>
        <begin position="115"/>
        <end position="138"/>
    </location>
</feature>
<evidence type="ECO:0000256" key="1">
    <source>
        <dbReference type="ARBA" id="ARBA00004141"/>
    </source>
</evidence>
<keyword evidence="4 6" id="KW-1133">Transmembrane helix</keyword>
<feature type="transmembrane region" description="Helical" evidence="6">
    <location>
        <begin position="393"/>
        <end position="422"/>
    </location>
</feature>
<evidence type="ECO:0000256" key="5">
    <source>
        <dbReference type="ARBA" id="ARBA00023136"/>
    </source>
</evidence>
<comment type="subcellular location">
    <subcellularLocation>
        <location evidence="1">Membrane</location>
        <topology evidence="1">Multi-pass membrane protein</topology>
    </subcellularLocation>
</comment>